<dbReference type="GO" id="GO:2001034">
    <property type="term" value="P:positive regulation of double-strand break repair via nonhomologous end joining"/>
    <property type="evidence" value="ECO:0007669"/>
    <property type="project" value="TreeGrafter"/>
</dbReference>
<dbReference type="GeneTree" id="ENSGT00530000065159"/>
<reference evidence="2 3" key="1">
    <citation type="submission" date="2020-06" db="EMBL/GenBank/DDBJ databases">
        <authorList>
            <consortium name="Wellcome Sanger Institute Data Sharing"/>
        </authorList>
    </citation>
    <scope>NUCLEOTIDE SEQUENCE [LARGE SCALE GENOMIC DNA]</scope>
</reference>
<evidence type="ECO:0000313" key="3">
    <source>
        <dbReference type="Proteomes" id="UP000694580"/>
    </source>
</evidence>
<reference evidence="2" key="3">
    <citation type="submission" date="2025-09" db="UniProtKB">
        <authorList>
            <consortium name="Ensembl"/>
        </authorList>
    </citation>
    <scope>IDENTIFICATION</scope>
</reference>
<dbReference type="Proteomes" id="UP000694580">
    <property type="component" value="Chromosome 11"/>
</dbReference>
<name>A0AAY4CQ53_9TELE</name>
<dbReference type="PANTHER" id="PTHR41404">
    <property type="entry name" value="SHIELDIN COMPLEX SUBUNIT 3"/>
    <property type="match status" value="1"/>
</dbReference>
<evidence type="ECO:0000313" key="2">
    <source>
        <dbReference type="Ensembl" id="ENSDCDP00010034829.1"/>
    </source>
</evidence>
<evidence type="ECO:0000256" key="1">
    <source>
        <dbReference type="SAM" id="MobiDB-lite"/>
    </source>
</evidence>
<feature type="compositionally biased region" description="Pro residues" evidence="1">
    <location>
        <begin position="52"/>
        <end position="65"/>
    </location>
</feature>
<feature type="region of interest" description="Disordered" evidence="1">
    <location>
        <begin position="44"/>
        <end position="74"/>
    </location>
</feature>
<dbReference type="AlphaFoldDB" id="A0AAY4CQ53"/>
<dbReference type="GeneID" id="114799682"/>
<gene>
    <name evidence="2" type="primary">shld3</name>
</gene>
<dbReference type="PANTHER" id="PTHR41404:SF1">
    <property type="entry name" value="SHIELDIN COMPLEX SUBUNIT 3"/>
    <property type="match status" value="1"/>
</dbReference>
<accession>A0AAY4CQ53</accession>
<dbReference type="GO" id="GO:2000042">
    <property type="term" value="P:negative regulation of double-strand break repair via homologous recombination"/>
    <property type="evidence" value="ECO:0007669"/>
    <property type="project" value="TreeGrafter"/>
</dbReference>
<keyword evidence="3" id="KW-1185">Reference proteome</keyword>
<reference evidence="2" key="2">
    <citation type="submission" date="2025-08" db="UniProtKB">
        <authorList>
            <consortium name="Ensembl"/>
        </authorList>
    </citation>
    <scope>IDENTIFICATION</scope>
</reference>
<sequence>MDVVLHHRRQDGDLRALLLAAGRAAQDLRPRLLPAFTPWFPTGGDTSLPVRPAKPAPVVGPPSSPEPAAGGSRRSWSVFAPEPAAGGFRRSWSVFAPEAELAGFAPSFSGRFRKAVERHGLHPRQRAKWIVGESNCAPGGLERAWAGLHRAARRTRPPACNANFQRELAQIWVFCDVLHSERVGAFLKRELGLAGQIALAVHRLGNILQY</sequence>
<dbReference type="RefSeq" id="XP_028852312.1">
    <property type="nucleotide sequence ID" value="XM_028996479.1"/>
</dbReference>
<protein>
    <submittedName>
        <fullName evidence="2">Uncharacterized protein</fullName>
    </submittedName>
</protein>
<dbReference type="Ensembl" id="ENSDCDT00010043442.1">
    <property type="protein sequence ID" value="ENSDCDP00010034829.1"/>
    <property type="gene ID" value="ENSDCDG00010022460.1"/>
</dbReference>
<proteinExistence type="predicted"/>
<organism evidence="2 3">
    <name type="scientific">Denticeps clupeoides</name>
    <name type="common">denticle herring</name>
    <dbReference type="NCBI Taxonomy" id="299321"/>
    <lineage>
        <taxon>Eukaryota</taxon>
        <taxon>Metazoa</taxon>
        <taxon>Chordata</taxon>
        <taxon>Craniata</taxon>
        <taxon>Vertebrata</taxon>
        <taxon>Euteleostomi</taxon>
        <taxon>Actinopterygii</taxon>
        <taxon>Neopterygii</taxon>
        <taxon>Teleostei</taxon>
        <taxon>Clupei</taxon>
        <taxon>Clupeiformes</taxon>
        <taxon>Denticipitoidei</taxon>
        <taxon>Denticipitidae</taxon>
        <taxon>Denticeps</taxon>
    </lineage>
</organism>
<dbReference type="GO" id="GO:0045830">
    <property type="term" value="P:positive regulation of isotype switching"/>
    <property type="evidence" value="ECO:0007669"/>
    <property type="project" value="TreeGrafter"/>
</dbReference>
<dbReference type="InterPro" id="IPR039996">
    <property type="entry name" value="Shieldin_RINN1"/>
</dbReference>